<feature type="transmembrane region" description="Helical" evidence="1">
    <location>
        <begin position="12"/>
        <end position="33"/>
    </location>
</feature>
<dbReference type="Proteomes" id="UP000016487">
    <property type="component" value="Unassembled WGS sequence"/>
</dbReference>
<name>A0AAD4AL66_9GAMM</name>
<keyword evidence="1" id="KW-1133">Transmembrane helix</keyword>
<protein>
    <submittedName>
        <fullName evidence="2">Uncharacterized protein</fullName>
    </submittedName>
</protein>
<keyword evidence="1" id="KW-0812">Transmembrane</keyword>
<gene>
    <name evidence="2" type="ORF">PCIT_a0792</name>
</gene>
<organism evidence="2 3">
    <name type="scientific">Pseudoalteromonas citrea</name>
    <dbReference type="NCBI Taxonomy" id="43655"/>
    <lineage>
        <taxon>Bacteria</taxon>
        <taxon>Pseudomonadati</taxon>
        <taxon>Pseudomonadota</taxon>
        <taxon>Gammaproteobacteria</taxon>
        <taxon>Alteromonadales</taxon>
        <taxon>Pseudoalteromonadaceae</taxon>
        <taxon>Pseudoalteromonas</taxon>
    </lineage>
</organism>
<sequence>MYLNLANKALKINKYLTLLHTMGILDEYIVWVLTDLLLNML</sequence>
<accession>A0AAD4AL66</accession>
<comment type="caution">
    <text evidence="2">The sequence shown here is derived from an EMBL/GenBank/DDBJ whole genome shotgun (WGS) entry which is preliminary data.</text>
</comment>
<dbReference type="EMBL" id="AHBZ03000014">
    <property type="protein sequence ID" value="KAF7774358.1"/>
    <property type="molecule type" value="Genomic_DNA"/>
</dbReference>
<dbReference type="AlphaFoldDB" id="A0AAD4AL66"/>
<proteinExistence type="predicted"/>
<keyword evidence="1" id="KW-0472">Membrane</keyword>
<reference evidence="2" key="1">
    <citation type="journal article" date="2012" name="J. Bacteriol.">
        <title>Genome sequences of type strains of seven species of the marine bacterium Pseudoalteromonas.</title>
        <authorList>
            <person name="Xie B.B."/>
            <person name="Shu Y.L."/>
            <person name="Qin Q.L."/>
            <person name="Rong J.C."/>
            <person name="Zhang X.Y."/>
            <person name="Chen X.L."/>
            <person name="Shi M."/>
            <person name="He H.L."/>
            <person name="Zhou B.C."/>
            <person name="Zhang Y.Z."/>
        </authorList>
    </citation>
    <scope>NUCLEOTIDE SEQUENCE</scope>
    <source>
        <strain evidence="2">DSM 8771</strain>
    </source>
</reference>
<evidence type="ECO:0000313" key="3">
    <source>
        <dbReference type="Proteomes" id="UP000016487"/>
    </source>
</evidence>
<evidence type="ECO:0000256" key="1">
    <source>
        <dbReference type="SAM" id="Phobius"/>
    </source>
</evidence>
<reference evidence="2" key="2">
    <citation type="submission" date="2015-03" db="EMBL/GenBank/DDBJ databases">
        <title>Genome sequence of Pseudoalteromonas citrea.</title>
        <authorList>
            <person name="Xie B.-B."/>
            <person name="Rong J.-C."/>
            <person name="Qin Q.-L."/>
            <person name="Zhang Y.-Z."/>
        </authorList>
    </citation>
    <scope>NUCLEOTIDE SEQUENCE</scope>
    <source>
        <strain evidence="2">DSM 8771</strain>
    </source>
</reference>
<evidence type="ECO:0000313" key="2">
    <source>
        <dbReference type="EMBL" id="KAF7774358.1"/>
    </source>
</evidence>